<dbReference type="PROSITE" id="PS01124">
    <property type="entry name" value="HTH_ARAC_FAMILY_2"/>
    <property type="match status" value="1"/>
</dbReference>
<feature type="domain" description="HTH araC/xylS-type" evidence="6">
    <location>
        <begin position="169"/>
        <end position="267"/>
    </location>
</feature>
<dbReference type="GO" id="GO:0003700">
    <property type="term" value="F:DNA-binding transcription factor activity"/>
    <property type="evidence" value="ECO:0007669"/>
    <property type="project" value="InterPro"/>
</dbReference>
<dbReference type="OrthoDB" id="8874570at2"/>
<dbReference type="Pfam" id="PF00072">
    <property type="entry name" value="Response_reg"/>
    <property type="match status" value="1"/>
</dbReference>
<dbReference type="InterPro" id="IPR011006">
    <property type="entry name" value="CheY-like_superfamily"/>
</dbReference>
<dbReference type="PRINTS" id="PR00032">
    <property type="entry name" value="HTHARAC"/>
</dbReference>
<keyword evidence="2" id="KW-0805">Transcription regulation</keyword>
<evidence type="ECO:0000313" key="9">
    <source>
        <dbReference type="Proteomes" id="UP000431684"/>
    </source>
</evidence>
<evidence type="ECO:0000256" key="2">
    <source>
        <dbReference type="ARBA" id="ARBA00023015"/>
    </source>
</evidence>
<feature type="domain" description="Response regulatory" evidence="7">
    <location>
        <begin position="11"/>
        <end position="127"/>
    </location>
</feature>
<gene>
    <name evidence="8" type="ORF">GJV26_10575</name>
</gene>
<evidence type="ECO:0000256" key="4">
    <source>
        <dbReference type="ARBA" id="ARBA00023163"/>
    </source>
</evidence>
<dbReference type="InterPro" id="IPR018060">
    <property type="entry name" value="HTH_AraC"/>
</dbReference>
<dbReference type="EMBL" id="WNWM01000002">
    <property type="protein sequence ID" value="MUI12899.1"/>
    <property type="molecule type" value="Genomic_DNA"/>
</dbReference>
<dbReference type="PANTHER" id="PTHR44591:SF3">
    <property type="entry name" value="RESPONSE REGULATORY DOMAIN-CONTAINING PROTEIN"/>
    <property type="match status" value="1"/>
</dbReference>
<dbReference type="SUPFAM" id="SSF46689">
    <property type="entry name" value="Homeodomain-like"/>
    <property type="match status" value="1"/>
</dbReference>
<dbReference type="InterPro" id="IPR009057">
    <property type="entry name" value="Homeodomain-like_sf"/>
</dbReference>
<dbReference type="AlphaFoldDB" id="A0A6I3X7U1"/>
<dbReference type="Pfam" id="PF12833">
    <property type="entry name" value="HTH_18"/>
    <property type="match status" value="1"/>
</dbReference>
<evidence type="ECO:0000259" key="7">
    <source>
        <dbReference type="PROSITE" id="PS50110"/>
    </source>
</evidence>
<reference evidence="8 9" key="1">
    <citation type="submission" date="2019-11" db="EMBL/GenBank/DDBJ databases">
        <title>Draft Genome Sequences of Six Type Strains of the Genus Massilia.</title>
        <authorList>
            <person name="Miess H."/>
            <person name="Frediansyah A."/>
            <person name="Goeker M."/>
            <person name="Gross H."/>
        </authorList>
    </citation>
    <scope>NUCLEOTIDE SEQUENCE [LARGE SCALE GENOMIC DNA]</scope>
    <source>
        <strain evidence="8 9">DSM 17513</strain>
    </source>
</reference>
<sequence>MYLTTDATVRNILIVDDSAFEQRLLADLLSEMPYRVCVAFNGAEGYRLALDRHPDLILLDVRMPDMDGYACCRLLKANPATQDIPVIFVSGTESAEDRILGLSIGGVDFVSKPFMPAELAARIHVHLNLVPRPEAASAALPAAVTSAAVSDPAPVPASPSGDTDAVTVRAAMRLIRDNLGALPRLSDIARNVGTYREKLSAQFREQTGKTVFAFVREERLARGMQLLRETDFDVQHIAQLLGFRSAANFAAAFRSRMGITPGAYRNAILGRNDN</sequence>
<dbReference type="SMART" id="SM00342">
    <property type="entry name" value="HTH_ARAC"/>
    <property type="match status" value="1"/>
</dbReference>
<keyword evidence="3" id="KW-0238">DNA-binding</keyword>
<dbReference type="GO" id="GO:0000160">
    <property type="term" value="P:phosphorelay signal transduction system"/>
    <property type="evidence" value="ECO:0007669"/>
    <property type="project" value="InterPro"/>
</dbReference>
<dbReference type="PANTHER" id="PTHR44591">
    <property type="entry name" value="STRESS RESPONSE REGULATOR PROTEIN 1"/>
    <property type="match status" value="1"/>
</dbReference>
<dbReference type="PROSITE" id="PS50110">
    <property type="entry name" value="RESPONSE_REGULATORY"/>
    <property type="match status" value="1"/>
</dbReference>
<protein>
    <submittedName>
        <fullName evidence="8">Response regulator</fullName>
    </submittedName>
</protein>
<evidence type="ECO:0000259" key="6">
    <source>
        <dbReference type="PROSITE" id="PS01124"/>
    </source>
</evidence>
<dbReference type="InterPro" id="IPR001789">
    <property type="entry name" value="Sig_transdc_resp-reg_receiver"/>
</dbReference>
<dbReference type="Gene3D" id="1.10.10.60">
    <property type="entry name" value="Homeodomain-like"/>
    <property type="match status" value="1"/>
</dbReference>
<dbReference type="SUPFAM" id="SSF52172">
    <property type="entry name" value="CheY-like"/>
    <property type="match status" value="1"/>
</dbReference>
<keyword evidence="9" id="KW-1185">Reference proteome</keyword>
<evidence type="ECO:0000313" key="8">
    <source>
        <dbReference type="EMBL" id="MUI12899.1"/>
    </source>
</evidence>
<evidence type="ECO:0000256" key="5">
    <source>
        <dbReference type="PROSITE-ProRule" id="PRU00169"/>
    </source>
</evidence>
<keyword evidence="1 5" id="KW-0597">Phosphoprotein</keyword>
<dbReference type="SMART" id="SM00448">
    <property type="entry name" value="REC"/>
    <property type="match status" value="1"/>
</dbReference>
<organism evidence="8 9">
    <name type="scientific">Pseudoduganella dura</name>
    <dbReference type="NCBI Taxonomy" id="321982"/>
    <lineage>
        <taxon>Bacteria</taxon>
        <taxon>Pseudomonadati</taxon>
        <taxon>Pseudomonadota</taxon>
        <taxon>Betaproteobacteria</taxon>
        <taxon>Burkholderiales</taxon>
        <taxon>Oxalobacteraceae</taxon>
        <taxon>Telluria group</taxon>
        <taxon>Pseudoduganella</taxon>
    </lineage>
</organism>
<evidence type="ECO:0000256" key="3">
    <source>
        <dbReference type="ARBA" id="ARBA00023125"/>
    </source>
</evidence>
<evidence type="ECO:0000256" key="1">
    <source>
        <dbReference type="ARBA" id="ARBA00022553"/>
    </source>
</evidence>
<dbReference type="InterPro" id="IPR020449">
    <property type="entry name" value="Tscrpt_reg_AraC-type_HTH"/>
</dbReference>
<dbReference type="GO" id="GO:0043565">
    <property type="term" value="F:sequence-specific DNA binding"/>
    <property type="evidence" value="ECO:0007669"/>
    <property type="project" value="InterPro"/>
</dbReference>
<dbReference type="InterPro" id="IPR050595">
    <property type="entry name" value="Bact_response_regulator"/>
</dbReference>
<feature type="modified residue" description="4-aspartylphosphate" evidence="5">
    <location>
        <position position="60"/>
    </location>
</feature>
<comment type="caution">
    <text evidence="8">The sequence shown here is derived from an EMBL/GenBank/DDBJ whole genome shotgun (WGS) entry which is preliminary data.</text>
</comment>
<keyword evidence="4" id="KW-0804">Transcription</keyword>
<dbReference type="Proteomes" id="UP000431684">
    <property type="component" value="Unassembled WGS sequence"/>
</dbReference>
<accession>A0A6I3X7U1</accession>
<name>A0A6I3X7U1_9BURK</name>
<dbReference type="Gene3D" id="3.40.50.2300">
    <property type="match status" value="1"/>
</dbReference>
<proteinExistence type="predicted"/>
<dbReference type="RefSeq" id="WP_155708784.1">
    <property type="nucleotide sequence ID" value="NZ_BMWU01000090.1"/>
</dbReference>